<dbReference type="AlphaFoldDB" id="A0A1C3NW24"/>
<keyword evidence="2" id="KW-1185">Reference proteome</keyword>
<gene>
    <name evidence="1" type="ORF">FDG2_1673</name>
</gene>
<proteinExistence type="predicted"/>
<dbReference type="Proteomes" id="UP000199013">
    <property type="component" value="Unassembled WGS sequence"/>
</dbReference>
<dbReference type="EMBL" id="FLUV01000701">
    <property type="protein sequence ID" value="SBW20382.1"/>
    <property type="molecule type" value="Genomic_DNA"/>
</dbReference>
<accession>A0A1C3NW24</accession>
<evidence type="ECO:0008006" key="3">
    <source>
        <dbReference type="Google" id="ProtNLM"/>
    </source>
</evidence>
<dbReference type="Gene3D" id="1.10.150.20">
    <property type="entry name" value="5' to 3' exonuclease, C-terminal subdomain"/>
    <property type="match status" value="1"/>
</dbReference>
<protein>
    <recommendedName>
        <fullName evidence="3">Pathogenicity locus</fullName>
    </recommendedName>
</protein>
<organism evidence="1 2">
    <name type="scientific">Candidatus Protofrankia californiensis</name>
    <dbReference type="NCBI Taxonomy" id="1839754"/>
    <lineage>
        <taxon>Bacteria</taxon>
        <taxon>Bacillati</taxon>
        <taxon>Actinomycetota</taxon>
        <taxon>Actinomycetes</taxon>
        <taxon>Frankiales</taxon>
        <taxon>Frankiaceae</taxon>
        <taxon>Protofrankia</taxon>
    </lineage>
</organism>
<reference evidence="2" key="1">
    <citation type="submission" date="2016-02" db="EMBL/GenBank/DDBJ databases">
        <authorList>
            <person name="Wibberg D."/>
        </authorList>
    </citation>
    <scope>NUCLEOTIDE SEQUENCE [LARGE SCALE GENOMIC DNA]</scope>
</reference>
<evidence type="ECO:0000313" key="2">
    <source>
        <dbReference type="Proteomes" id="UP000199013"/>
    </source>
</evidence>
<name>A0A1C3NW24_9ACTN</name>
<evidence type="ECO:0000313" key="1">
    <source>
        <dbReference type="EMBL" id="SBW20382.1"/>
    </source>
</evidence>
<sequence length="102" mass="10712">MPGSVALARLTSASGGSGSFPPAAAVQGARQDNLKEIVGIGPVVEARLHALGIVSFRQLADLDEDGIGWLGCVLDGFGDRIVSDDWVGQAGFLYERHHRGRV</sequence>